<keyword evidence="3" id="KW-0349">Heme</keyword>
<dbReference type="GO" id="GO:0046872">
    <property type="term" value="F:metal ion binding"/>
    <property type="evidence" value="ECO:0007669"/>
    <property type="project" value="UniProtKB-KW"/>
</dbReference>
<sequence length="101" mass="12054">MWEEAKEFHPERFLEMEMDVKGKNFELLPFGSGPRMCPIYSLGLKMIWLSWANMLHGYEWKLTQDLKMEELSMNKIYGLATNRNHPLVTIVEPRRSAHHYQ</sequence>
<evidence type="ECO:0000256" key="4">
    <source>
        <dbReference type="ARBA" id="ARBA00022723"/>
    </source>
</evidence>
<keyword evidence="9" id="KW-1185">Reference proteome</keyword>
<reference evidence="9" key="1">
    <citation type="submission" date="2024-07" db="EMBL/GenBank/DDBJ databases">
        <title>Two chromosome-level genome assemblies of Korean endemic species Abeliophyllum distichum and Forsythia ovata (Oleaceae).</title>
        <authorList>
            <person name="Jang H."/>
        </authorList>
    </citation>
    <scope>NUCLEOTIDE SEQUENCE [LARGE SCALE GENOMIC DNA]</scope>
</reference>
<dbReference type="PANTHER" id="PTHR47944">
    <property type="entry name" value="CYTOCHROME P450 98A9"/>
    <property type="match status" value="1"/>
</dbReference>
<dbReference type="InterPro" id="IPR036396">
    <property type="entry name" value="Cyt_P450_sf"/>
</dbReference>
<keyword evidence="5" id="KW-0560">Oxidoreductase</keyword>
<dbReference type="InterPro" id="IPR001128">
    <property type="entry name" value="Cyt_P450"/>
</dbReference>
<evidence type="ECO:0000256" key="5">
    <source>
        <dbReference type="ARBA" id="ARBA00023002"/>
    </source>
</evidence>
<evidence type="ECO:0000313" key="9">
    <source>
        <dbReference type="Proteomes" id="UP001604336"/>
    </source>
</evidence>
<keyword evidence="7" id="KW-0503">Monooxygenase</keyword>
<dbReference type="EMBL" id="JBFOLK010000002">
    <property type="protein sequence ID" value="KAL2534396.1"/>
    <property type="molecule type" value="Genomic_DNA"/>
</dbReference>
<dbReference type="AlphaFoldDB" id="A0ABD1VB15"/>
<comment type="caution">
    <text evidence="8">The sequence shown here is derived from an EMBL/GenBank/DDBJ whole genome shotgun (WGS) entry which is preliminary data.</text>
</comment>
<dbReference type="Proteomes" id="UP001604336">
    <property type="component" value="Unassembled WGS sequence"/>
</dbReference>
<proteinExistence type="inferred from homology"/>
<dbReference type="Gene3D" id="1.10.630.10">
    <property type="entry name" value="Cytochrome P450"/>
    <property type="match status" value="1"/>
</dbReference>
<name>A0ABD1VB15_9LAMI</name>
<keyword evidence="4" id="KW-0479">Metal-binding</keyword>
<dbReference type="Pfam" id="PF00067">
    <property type="entry name" value="p450"/>
    <property type="match status" value="1"/>
</dbReference>
<evidence type="ECO:0000256" key="7">
    <source>
        <dbReference type="ARBA" id="ARBA00023033"/>
    </source>
</evidence>
<comment type="cofactor">
    <cofactor evidence="1">
        <name>heme</name>
        <dbReference type="ChEBI" id="CHEBI:30413"/>
    </cofactor>
</comment>
<dbReference type="SUPFAM" id="SSF48264">
    <property type="entry name" value="Cytochrome P450"/>
    <property type="match status" value="1"/>
</dbReference>
<evidence type="ECO:0000256" key="1">
    <source>
        <dbReference type="ARBA" id="ARBA00001971"/>
    </source>
</evidence>
<gene>
    <name evidence="8" type="ORF">Adt_07747</name>
</gene>
<protein>
    <submittedName>
        <fullName evidence="8">Cytochrome</fullName>
    </submittedName>
</protein>
<evidence type="ECO:0000313" key="8">
    <source>
        <dbReference type="EMBL" id="KAL2534396.1"/>
    </source>
</evidence>
<evidence type="ECO:0000256" key="6">
    <source>
        <dbReference type="ARBA" id="ARBA00023004"/>
    </source>
</evidence>
<evidence type="ECO:0000256" key="2">
    <source>
        <dbReference type="ARBA" id="ARBA00010617"/>
    </source>
</evidence>
<evidence type="ECO:0000256" key="3">
    <source>
        <dbReference type="ARBA" id="ARBA00022617"/>
    </source>
</evidence>
<comment type="similarity">
    <text evidence="2">Belongs to the cytochrome P450 family.</text>
</comment>
<keyword evidence="6" id="KW-0408">Iron</keyword>
<organism evidence="8 9">
    <name type="scientific">Abeliophyllum distichum</name>
    <dbReference type="NCBI Taxonomy" id="126358"/>
    <lineage>
        <taxon>Eukaryota</taxon>
        <taxon>Viridiplantae</taxon>
        <taxon>Streptophyta</taxon>
        <taxon>Embryophyta</taxon>
        <taxon>Tracheophyta</taxon>
        <taxon>Spermatophyta</taxon>
        <taxon>Magnoliopsida</taxon>
        <taxon>eudicotyledons</taxon>
        <taxon>Gunneridae</taxon>
        <taxon>Pentapetalae</taxon>
        <taxon>asterids</taxon>
        <taxon>lamiids</taxon>
        <taxon>Lamiales</taxon>
        <taxon>Oleaceae</taxon>
        <taxon>Forsythieae</taxon>
        <taxon>Abeliophyllum</taxon>
    </lineage>
</organism>
<dbReference type="PANTHER" id="PTHR47944:SF5">
    <property type="entry name" value="CYTOCHROME P450 71A1-LIKE"/>
    <property type="match status" value="1"/>
</dbReference>
<accession>A0ABD1VB15</accession>
<dbReference type="GO" id="GO:0004497">
    <property type="term" value="F:monooxygenase activity"/>
    <property type="evidence" value="ECO:0007669"/>
    <property type="project" value="UniProtKB-KW"/>
</dbReference>